<proteinExistence type="inferred from homology"/>
<reference evidence="8 9" key="2">
    <citation type="submission" date="2020-02" db="EMBL/GenBank/DDBJ databases">
        <title>Candidatus Galacturonibacter soehngenii shows hetero-acetogenic catabolism of galacturonic acid but lacks a canonical carbon monoxide dehydrogenase/acetyl-CoA synthase complex.</title>
        <authorList>
            <person name="Diender M."/>
            <person name="Stouten G.R."/>
            <person name="Petersen J.F."/>
            <person name="Nielsen P.H."/>
            <person name="Dueholm M.S."/>
            <person name="Pronk J.T."/>
            <person name="Van Loosdrecht M.C.M."/>
        </authorList>
    </citation>
    <scope>NUCLEOTIDE SEQUENCE [LARGE SCALE GENOMIC DNA]</scope>
    <source>
        <strain evidence="8">GalUA</strain>
    </source>
</reference>
<keyword evidence="5 6" id="KW-0472">Membrane</keyword>
<evidence type="ECO:0000256" key="4">
    <source>
        <dbReference type="ARBA" id="ARBA00022989"/>
    </source>
</evidence>
<gene>
    <name evidence="8" type="ORF">F7O84_12015</name>
</gene>
<feature type="domain" description="GtrA/DPMS transmembrane" evidence="7">
    <location>
        <begin position="41"/>
        <end position="158"/>
    </location>
</feature>
<evidence type="ECO:0000313" key="9">
    <source>
        <dbReference type="Proteomes" id="UP000461768"/>
    </source>
</evidence>
<dbReference type="Proteomes" id="UP000461768">
    <property type="component" value="Unassembled WGS sequence"/>
</dbReference>
<dbReference type="AlphaFoldDB" id="A0A7V7UBY7"/>
<comment type="subcellular location">
    <subcellularLocation>
        <location evidence="1">Membrane</location>
        <topology evidence="1">Multi-pass membrane protein</topology>
    </subcellularLocation>
</comment>
<feature type="transmembrane region" description="Helical" evidence="6">
    <location>
        <begin position="40"/>
        <end position="59"/>
    </location>
</feature>
<dbReference type="GO" id="GO:0005886">
    <property type="term" value="C:plasma membrane"/>
    <property type="evidence" value="ECO:0007669"/>
    <property type="project" value="TreeGrafter"/>
</dbReference>
<organism evidence="8 9">
    <name type="scientific">Candidatus Galacturonatibacter soehngenii</name>
    <dbReference type="NCBI Taxonomy" id="2307010"/>
    <lineage>
        <taxon>Bacteria</taxon>
        <taxon>Bacillati</taxon>
        <taxon>Bacillota</taxon>
        <taxon>Clostridia</taxon>
        <taxon>Lachnospirales</taxon>
        <taxon>Lachnospiraceae</taxon>
        <taxon>Candidatus Galacturonatibacter</taxon>
    </lineage>
</organism>
<keyword evidence="3 6" id="KW-0812">Transmembrane</keyword>
<dbReference type="InterPro" id="IPR007267">
    <property type="entry name" value="GtrA_DPMS_TM"/>
</dbReference>
<dbReference type="OrthoDB" id="9812049at2"/>
<dbReference type="RefSeq" id="WP_151145416.1">
    <property type="nucleotide sequence ID" value="NZ_WAGX01000005.1"/>
</dbReference>
<reference evidence="8 9" key="1">
    <citation type="submission" date="2019-09" db="EMBL/GenBank/DDBJ databases">
        <authorList>
            <person name="Valk L.C."/>
        </authorList>
    </citation>
    <scope>NUCLEOTIDE SEQUENCE [LARGE SCALE GENOMIC DNA]</scope>
    <source>
        <strain evidence="8">GalUA</strain>
    </source>
</reference>
<keyword evidence="9" id="KW-1185">Reference proteome</keyword>
<evidence type="ECO:0000313" key="8">
    <source>
        <dbReference type="EMBL" id="KAB1438270.1"/>
    </source>
</evidence>
<evidence type="ECO:0000256" key="6">
    <source>
        <dbReference type="SAM" id="Phobius"/>
    </source>
</evidence>
<evidence type="ECO:0000256" key="5">
    <source>
        <dbReference type="ARBA" id="ARBA00023136"/>
    </source>
</evidence>
<feature type="transmembrane region" description="Helical" evidence="6">
    <location>
        <begin position="135"/>
        <end position="152"/>
    </location>
</feature>
<dbReference type="InterPro" id="IPR051401">
    <property type="entry name" value="GtrA_CellWall_Glycosyl"/>
</dbReference>
<keyword evidence="4 6" id="KW-1133">Transmembrane helix</keyword>
<evidence type="ECO:0000256" key="3">
    <source>
        <dbReference type="ARBA" id="ARBA00022692"/>
    </source>
</evidence>
<evidence type="ECO:0000256" key="1">
    <source>
        <dbReference type="ARBA" id="ARBA00004141"/>
    </source>
</evidence>
<protein>
    <submittedName>
        <fullName evidence="8">GtrA family protein</fullName>
    </submittedName>
</protein>
<evidence type="ECO:0000256" key="2">
    <source>
        <dbReference type="ARBA" id="ARBA00009399"/>
    </source>
</evidence>
<evidence type="ECO:0000259" key="7">
    <source>
        <dbReference type="Pfam" id="PF04138"/>
    </source>
</evidence>
<feature type="transmembrane region" description="Helical" evidence="6">
    <location>
        <begin position="104"/>
        <end position="129"/>
    </location>
</feature>
<dbReference type="Pfam" id="PF04138">
    <property type="entry name" value="GtrA_DPMS_TM"/>
    <property type="match status" value="1"/>
</dbReference>
<dbReference type="GO" id="GO:0000271">
    <property type="term" value="P:polysaccharide biosynthetic process"/>
    <property type="evidence" value="ECO:0007669"/>
    <property type="project" value="InterPro"/>
</dbReference>
<comment type="caution">
    <text evidence="8">The sequence shown here is derived from an EMBL/GenBank/DDBJ whole genome shotgun (WGS) entry which is preliminary data.</text>
</comment>
<name>A0A7V7UBY7_9FIRM</name>
<comment type="similarity">
    <text evidence="2">Belongs to the GtrA family.</text>
</comment>
<dbReference type="PANTHER" id="PTHR38459:SF1">
    <property type="entry name" value="PROPHAGE BACTOPRENOL-LINKED GLUCOSE TRANSLOCASE HOMOLOG"/>
    <property type="match status" value="1"/>
</dbReference>
<feature type="transmembrane region" description="Helical" evidence="6">
    <location>
        <begin position="65"/>
        <end position="84"/>
    </location>
</feature>
<dbReference type="PANTHER" id="PTHR38459">
    <property type="entry name" value="PROPHAGE BACTOPRENOL-LINKED GLUCOSE TRANSLOCASE HOMOLOG"/>
    <property type="match status" value="1"/>
</dbReference>
<sequence>MLNTLWNFIEKISRNVVFALAGLVGITIEEDKWISFMQFVKFGLVGLSNTLLTYVVYVICVQIGIHYQISYFIGYVAGIVNAFYWNNKYVFKQEEGEERSLIKAFVKCVMSYAGGYFCSSILLFLWVTILHFPKVISPIISLLVTIPINFILNKKWAFKTES</sequence>
<dbReference type="EMBL" id="WAGX01000005">
    <property type="protein sequence ID" value="KAB1438270.1"/>
    <property type="molecule type" value="Genomic_DNA"/>
</dbReference>
<accession>A0A7V7UBY7</accession>